<evidence type="ECO:0000313" key="6">
    <source>
        <dbReference type="EMBL" id="PWU22973.1"/>
    </source>
</evidence>
<evidence type="ECO:0000256" key="2">
    <source>
        <dbReference type="ARBA" id="ARBA00022723"/>
    </source>
</evidence>
<keyword evidence="2" id="KW-0479">Metal-binding</keyword>
<keyword evidence="1" id="KW-0949">S-adenosyl-L-methionine</keyword>
<dbReference type="InterPro" id="IPR050377">
    <property type="entry name" value="Radical_SAM_PqqE_MftC-like"/>
</dbReference>
<sequence length="304" mass="34661">MNSIVKAHFDQVLHHLYINPLEKCNLKCKICYTRKTNPILSNEEMLEFINRYKKEQTIETITFCGGEVMALATFPKLVNVLTRQGIFIQIITNGTIDRLDEFETPNLINLITSLDGLPTYHDKNRGTGNFAKSIAFMKKAHEMSFHLDVFSIVTHQNLPFISQFEQYLQDQLGFLPVVTYHPRKPPTYLTVHPVSNIVGETEGFDFLNREEMLTLMKTKNVFPPKDLGCYQIAVASDGKVYGCCEGTISIGTLQDEITTLIANLKQRLETWEKTNTLHNCLGCSQSEFMCGIKQYLLELQTYAA</sequence>
<dbReference type="EMBL" id="PSRQ01000050">
    <property type="protein sequence ID" value="PWU22973.1"/>
    <property type="molecule type" value="Genomic_DNA"/>
</dbReference>
<dbReference type="GO" id="GO:0003824">
    <property type="term" value="F:catalytic activity"/>
    <property type="evidence" value="ECO:0007669"/>
    <property type="project" value="InterPro"/>
</dbReference>
<evidence type="ECO:0000256" key="3">
    <source>
        <dbReference type="ARBA" id="ARBA00023004"/>
    </source>
</evidence>
<dbReference type="Gene3D" id="3.20.20.70">
    <property type="entry name" value="Aldolase class I"/>
    <property type="match status" value="1"/>
</dbReference>
<dbReference type="SFLD" id="SFLDG01067">
    <property type="entry name" value="SPASM/twitch_domain_containing"/>
    <property type="match status" value="1"/>
</dbReference>
<dbReference type="InterPro" id="IPR007197">
    <property type="entry name" value="rSAM"/>
</dbReference>
<dbReference type="Pfam" id="PF04055">
    <property type="entry name" value="Radical_SAM"/>
    <property type="match status" value="1"/>
</dbReference>
<dbReference type="Proteomes" id="UP000246104">
    <property type="component" value="Unassembled WGS sequence"/>
</dbReference>
<dbReference type="GO" id="GO:0046872">
    <property type="term" value="F:metal ion binding"/>
    <property type="evidence" value="ECO:0007669"/>
    <property type="project" value="UniProtKB-KW"/>
</dbReference>
<dbReference type="AlphaFoldDB" id="A0A317JMS9"/>
<dbReference type="SFLD" id="SFLDS00029">
    <property type="entry name" value="Radical_SAM"/>
    <property type="match status" value="1"/>
</dbReference>
<dbReference type="InterPro" id="IPR058240">
    <property type="entry name" value="rSAM_sf"/>
</dbReference>
<gene>
    <name evidence="6" type="ORF">C5B42_04510</name>
</gene>
<organism evidence="6 7">
    <name type="scientific">Candidatus Cerribacteria bacterium 'Amazon FNV 2010 28 9'</name>
    <dbReference type="NCBI Taxonomy" id="2081795"/>
    <lineage>
        <taxon>Bacteria</taxon>
        <taxon>Candidatus Cerribacteria</taxon>
    </lineage>
</organism>
<dbReference type="PANTHER" id="PTHR11228:SF7">
    <property type="entry name" value="PQQA PEPTIDE CYCLASE"/>
    <property type="match status" value="1"/>
</dbReference>
<reference evidence="6 7" key="1">
    <citation type="submission" date="2018-02" db="EMBL/GenBank/DDBJ databases">
        <title>Genomic Reconstructions from Amazon Rainforest and Pasture Soil Reveal Novel Insights into the Physiology of Candidate Phyla in Tropical Sites.</title>
        <authorList>
            <person name="Kroeger M.E."/>
            <person name="Delmont T."/>
            <person name="Eren A.M."/>
            <person name="Guo J."/>
            <person name="Meyer K.M."/>
            <person name="Khan K."/>
            <person name="Rodrigues J.L.M."/>
            <person name="Bohannan B.J.M."/>
            <person name="Tringe S."/>
            <person name="Borges C.D."/>
            <person name="Tiedje J."/>
            <person name="Tsai S.M."/>
            <person name="Nusslein K."/>
        </authorList>
    </citation>
    <scope>NUCLEOTIDE SEQUENCE [LARGE SCALE GENOMIC DNA]</scope>
    <source>
        <strain evidence="6">Amazon FNV 2010 28 9</strain>
    </source>
</reference>
<dbReference type="GO" id="GO:0051536">
    <property type="term" value="F:iron-sulfur cluster binding"/>
    <property type="evidence" value="ECO:0007669"/>
    <property type="project" value="UniProtKB-KW"/>
</dbReference>
<proteinExistence type="predicted"/>
<dbReference type="CDD" id="cd01335">
    <property type="entry name" value="Radical_SAM"/>
    <property type="match status" value="1"/>
</dbReference>
<evidence type="ECO:0000259" key="5">
    <source>
        <dbReference type="Pfam" id="PF04055"/>
    </source>
</evidence>
<accession>A0A317JMS9</accession>
<evidence type="ECO:0000256" key="1">
    <source>
        <dbReference type="ARBA" id="ARBA00022691"/>
    </source>
</evidence>
<name>A0A317JMS9_9BACT</name>
<protein>
    <recommendedName>
        <fullName evidence="5">Radical SAM core domain-containing protein</fullName>
    </recommendedName>
</protein>
<dbReference type="InterPro" id="IPR013785">
    <property type="entry name" value="Aldolase_TIM"/>
</dbReference>
<dbReference type="PANTHER" id="PTHR11228">
    <property type="entry name" value="RADICAL SAM DOMAIN PROTEIN"/>
    <property type="match status" value="1"/>
</dbReference>
<keyword evidence="4" id="KW-0411">Iron-sulfur</keyword>
<feature type="domain" description="Radical SAM core" evidence="5">
    <location>
        <begin position="18"/>
        <end position="146"/>
    </location>
</feature>
<evidence type="ECO:0000313" key="7">
    <source>
        <dbReference type="Proteomes" id="UP000246104"/>
    </source>
</evidence>
<evidence type="ECO:0000256" key="4">
    <source>
        <dbReference type="ARBA" id="ARBA00023014"/>
    </source>
</evidence>
<keyword evidence="3" id="KW-0408">Iron</keyword>
<dbReference type="SUPFAM" id="SSF102114">
    <property type="entry name" value="Radical SAM enzymes"/>
    <property type="match status" value="1"/>
</dbReference>
<comment type="caution">
    <text evidence="6">The sequence shown here is derived from an EMBL/GenBank/DDBJ whole genome shotgun (WGS) entry which is preliminary data.</text>
</comment>